<evidence type="ECO:0000313" key="1">
    <source>
        <dbReference type="EMBL" id="CAK0899113.1"/>
    </source>
</evidence>
<evidence type="ECO:0008006" key="3">
    <source>
        <dbReference type="Google" id="ProtNLM"/>
    </source>
</evidence>
<protein>
    <recommendedName>
        <fullName evidence="3">Anaphase-promoting complex subunit 1</fullName>
    </recommendedName>
</protein>
<keyword evidence="2" id="KW-1185">Reference proteome</keyword>
<reference evidence="1" key="1">
    <citation type="submission" date="2023-10" db="EMBL/GenBank/DDBJ databases">
        <authorList>
            <person name="Chen Y."/>
            <person name="Shah S."/>
            <person name="Dougan E. K."/>
            <person name="Thang M."/>
            <person name="Chan C."/>
        </authorList>
    </citation>
    <scope>NUCLEOTIDE SEQUENCE [LARGE SCALE GENOMIC DNA]</scope>
</reference>
<evidence type="ECO:0000313" key="2">
    <source>
        <dbReference type="Proteomes" id="UP001189429"/>
    </source>
</evidence>
<accession>A0ABN9XHB1</accession>
<organism evidence="1 2">
    <name type="scientific">Prorocentrum cordatum</name>
    <dbReference type="NCBI Taxonomy" id="2364126"/>
    <lineage>
        <taxon>Eukaryota</taxon>
        <taxon>Sar</taxon>
        <taxon>Alveolata</taxon>
        <taxon>Dinophyceae</taxon>
        <taxon>Prorocentrales</taxon>
        <taxon>Prorocentraceae</taxon>
        <taxon>Prorocentrum</taxon>
    </lineage>
</organism>
<gene>
    <name evidence="1" type="ORF">PCOR1329_LOCUS76706</name>
</gene>
<comment type="caution">
    <text evidence="1">The sequence shown here is derived from an EMBL/GenBank/DDBJ whole genome shotgun (WGS) entry which is preliminary data.</text>
</comment>
<proteinExistence type="predicted"/>
<dbReference type="Proteomes" id="UP001189429">
    <property type="component" value="Unassembled WGS sequence"/>
</dbReference>
<feature type="non-terminal residue" evidence="1">
    <location>
        <position position="1"/>
    </location>
</feature>
<name>A0ABN9XHB1_9DINO</name>
<sequence length="771" mass="82432">VAQWLRGPSRVLKSSEEWPRHPPRARVSATYDDWCEIVSELHRRGGARAIPESLIFAPRGELCLNGAFGVVRPKDALAPRGPGLRLIVNLIPANSYVQEHLGEVSDLPMIGQWTSVALLEGQVLWINSDGQKGSFQEHLFRVPDAWHGFFAFEKQVPGTCVGLGTSEPTCVAIAVCPMGWLLAVKAMQAAGRYLAVEPAPEGAGLTAAEHRGNQAMPLRPSSKTQSLFHVYLDNWDQFTIGNREELDARRGRPSAEQLRLRGAWAARGTLRSEGKEVVSEPIAPSLGTLWDGERGVQGPEPKRICFVLYLILYTVSRPRVTQLLLSEALGHICHVCSWQRPLFSAFGAAFHAAQCAPPLPLAEEVIDELLTVACVLPSCVVDLRAAIDPRPVVLHASEYGGGACEACGLTPVGAQIADLCLREVSCVVEACSALEAIAVDSISAHLGVKPLLLDARKLTLVARSSLFWCVGFDPRCLSSLEVVGSAGASSAQVTTIVCHDRAVAGLLNPGALRVDGRAAARVPGGRSRRLPSPAAGAVHNFSGELVLEGGSRRALVPDELERLLGFCAGHAREALGKGSKSAVEKLLRGARLPLLDGATSPFVLSLLLQGLACSVMEELPAGWSADHAVFYEFFRNCDVRVGDAISGMQARIPALRKHLPGSWLMLKPWKNKELPVQAPPLPPVLAWGLVGLALEAGFPGVACVFAVAWHCVLRTSEAFSLQASNITLGHATSVVALAVAKKGLRDAVTIFDPSVPGAALVYVDQSLFSSK</sequence>
<dbReference type="EMBL" id="CAUYUJ010020550">
    <property type="protein sequence ID" value="CAK0899113.1"/>
    <property type="molecule type" value="Genomic_DNA"/>
</dbReference>
<feature type="non-terminal residue" evidence="1">
    <location>
        <position position="771"/>
    </location>
</feature>